<dbReference type="SUPFAM" id="SSF53597">
    <property type="entry name" value="Dihydrofolate reductase-like"/>
    <property type="match status" value="1"/>
</dbReference>
<comment type="caution">
    <text evidence="14">The sequence shown here is derived from an EMBL/GenBank/DDBJ whole genome shotgun (WGS) entry which is preliminary data.</text>
</comment>
<keyword evidence="12" id="KW-0511">Multifunctional enzyme</keyword>
<dbReference type="EC" id="3.5.4.26" evidence="6"/>
<dbReference type="Gene3D" id="3.40.140.10">
    <property type="entry name" value="Cytidine Deaminase, domain 2"/>
    <property type="match status" value="1"/>
</dbReference>
<name>A0A964UYV1_9PROT</name>
<evidence type="ECO:0000256" key="11">
    <source>
        <dbReference type="ARBA" id="ARBA00023002"/>
    </source>
</evidence>
<dbReference type="InterPro" id="IPR002734">
    <property type="entry name" value="RibDG_C"/>
</dbReference>
<comment type="similarity">
    <text evidence="4">In the N-terminal section; belongs to the cytidine and deoxycytidylate deaminase family.</text>
</comment>
<dbReference type="PANTHER" id="PTHR38011">
    <property type="entry name" value="DIHYDROFOLATE REDUCTASE FAMILY PROTEIN (AFU_ORTHOLOGUE AFUA_8G06820)"/>
    <property type="match status" value="1"/>
</dbReference>
<dbReference type="PANTHER" id="PTHR38011:SF7">
    <property type="entry name" value="2,5-DIAMINO-6-RIBOSYLAMINO-4(3H)-PYRIMIDINONE 5'-PHOSPHATE REDUCTASE"/>
    <property type="match status" value="1"/>
</dbReference>
<sequence length="309" mass="35527">MFLQKNKTKFIKSYFMNLAFNLANIHNNMTGTNPSVGCLVSKKDKILSYGVTGFGGSPHAEFSALSKLKKNSNLDCYVSLEPCHHQGKNPPCTKSIVNKKIKNLFYSETDNDPRVQGKGLEFLQNNKIKISKINNIYKKNFYIFYNNFNKNFLPKVYAKIATSKNYYSFIKNRSQITNIYSRKLTHILRSEINAILIGVNTHNIDNPILNCRINGLDKVNPSRFIIDPNLRINKNSKLILSAKKIKTYIFYSSKNNNKINYLRSKNIYPIYLPVDKNNHLNCKEILVTIGLLGYKNVLIEGGYNTIKRF</sequence>
<protein>
    <recommendedName>
        <fullName evidence="8">Riboflavin biosynthesis protein RibD</fullName>
        <ecNumber evidence="7">1.1.1.193</ecNumber>
        <ecNumber evidence="6">3.5.4.26</ecNumber>
    </recommendedName>
</protein>
<dbReference type="PROSITE" id="PS51747">
    <property type="entry name" value="CYT_DCMP_DEAMINASES_2"/>
    <property type="match status" value="1"/>
</dbReference>
<evidence type="ECO:0000256" key="12">
    <source>
        <dbReference type="ARBA" id="ARBA00023268"/>
    </source>
</evidence>
<comment type="pathway">
    <text evidence="3">Cofactor biosynthesis; riboflavin biosynthesis; 5-amino-6-(D-ribitylamino)uracil from GTP: step 3/4.</text>
</comment>
<keyword evidence="11 14" id="KW-0560">Oxidoreductase</keyword>
<dbReference type="Pfam" id="PF01872">
    <property type="entry name" value="RibD_C"/>
    <property type="match status" value="1"/>
</dbReference>
<evidence type="ECO:0000256" key="4">
    <source>
        <dbReference type="ARBA" id="ARBA00005259"/>
    </source>
</evidence>
<dbReference type="InterPro" id="IPR004794">
    <property type="entry name" value="Eubact_RibD"/>
</dbReference>
<evidence type="ECO:0000256" key="8">
    <source>
        <dbReference type="ARBA" id="ARBA00019930"/>
    </source>
</evidence>
<dbReference type="EMBL" id="RGET01000084">
    <property type="protein sequence ID" value="NBN88295.1"/>
    <property type="molecule type" value="Genomic_DNA"/>
</dbReference>
<evidence type="ECO:0000256" key="6">
    <source>
        <dbReference type="ARBA" id="ARBA00012766"/>
    </source>
</evidence>
<dbReference type="InterPro" id="IPR016193">
    <property type="entry name" value="Cytidine_deaminase-like"/>
</dbReference>
<dbReference type="GO" id="GO:0008835">
    <property type="term" value="F:diaminohydroxyphosphoribosylaminopyrimidine deaminase activity"/>
    <property type="evidence" value="ECO:0007669"/>
    <property type="project" value="UniProtKB-EC"/>
</dbReference>
<proteinExistence type="inferred from homology"/>
<feature type="domain" description="CMP/dCMP-type deaminase" evidence="13">
    <location>
        <begin position="10"/>
        <end position="122"/>
    </location>
</feature>
<reference evidence="14" key="1">
    <citation type="submission" date="2018-10" db="EMBL/GenBank/DDBJ databases">
        <title>Iterative Subtractive Binning of Freshwater Chronoseries Metagenomes Recovers Nearly Complete Genomes from over Four Hundred Novel Species.</title>
        <authorList>
            <person name="Rodriguez-R L.M."/>
            <person name="Tsementzi D."/>
            <person name="Luo C."/>
            <person name="Konstantinidis K.T."/>
        </authorList>
    </citation>
    <scope>NUCLEOTIDE SEQUENCE</scope>
    <source>
        <strain evidence="14">WB7_6_001</strain>
    </source>
</reference>
<dbReference type="GO" id="GO:0008703">
    <property type="term" value="F:5-amino-6-(5-phosphoribosylamino)uracil reductase activity"/>
    <property type="evidence" value="ECO:0007669"/>
    <property type="project" value="UniProtKB-EC"/>
</dbReference>
<dbReference type="Proteomes" id="UP000713222">
    <property type="component" value="Unassembled WGS sequence"/>
</dbReference>
<dbReference type="GO" id="GO:0009231">
    <property type="term" value="P:riboflavin biosynthetic process"/>
    <property type="evidence" value="ECO:0007669"/>
    <property type="project" value="UniProtKB-KW"/>
</dbReference>
<comment type="function">
    <text evidence="1">Converts 2,5-diamino-6-(ribosylamino)-4(3h)-pyrimidinone 5'-phosphate into 5-amino-6-(ribosylamino)-2,4(1h,3h)-pyrimidinedione 5'-phosphate.</text>
</comment>
<evidence type="ECO:0000256" key="9">
    <source>
        <dbReference type="ARBA" id="ARBA00022619"/>
    </source>
</evidence>
<evidence type="ECO:0000256" key="5">
    <source>
        <dbReference type="ARBA" id="ARBA00007417"/>
    </source>
</evidence>
<keyword evidence="9" id="KW-0686">Riboflavin biosynthesis</keyword>
<evidence type="ECO:0000256" key="3">
    <source>
        <dbReference type="ARBA" id="ARBA00004910"/>
    </source>
</evidence>
<evidence type="ECO:0000313" key="14">
    <source>
        <dbReference type="EMBL" id="NBN88295.1"/>
    </source>
</evidence>
<dbReference type="InterPro" id="IPR024072">
    <property type="entry name" value="DHFR-like_dom_sf"/>
</dbReference>
<dbReference type="InterPro" id="IPR002125">
    <property type="entry name" value="CMP_dCMP_dom"/>
</dbReference>
<comment type="pathway">
    <text evidence="2">Cofactor biosynthesis; riboflavin biosynthesis; 5-amino-6-(D-ribitylamino)uracil from GTP: step 2/4.</text>
</comment>
<accession>A0A964UYV1</accession>
<evidence type="ECO:0000256" key="1">
    <source>
        <dbReference type="ARBA" id="ARBA00002151"/>
    </source>
</evidence>
<dbReference type="Gene3D" id="3.40.430.10">
    <property type="entry name" value="Dihydrofolate Reductase, subunit A"/>
    <property type="match status" value="1"/>
</dbReference>
<dbReference type="SUPFAM" id="SSF53927">
    <property type="entry name" value="Cytidine deaminase-like"/>
    <property type="match status" value="1"/>
</dbReference>
<dbReference type="Pfam" id="PF00383">
    <property type="entry name" value="dCMP_cyt_deam_1"/>
    <property type="match status" value="1"/>
</dbReference>
<evidence type="ECO:0000313" key="15">
    <source>
        <dbReference type="Proteomes" id="UP000713222"/>
    </source>
</evidence>
<keyword evidence="14" id="KW-0378">Hydrolase</keyword>
<evidence type="ECO:0000259" key="13">
    <source>
        <dbReference type="PROSITE" id="PS51747"/>
    </source>
</evidence>
<evidence type="ECO:0000256" key="7">
    <source>
        <dbReference type="ARBA" id="ARBA00013173"/>
    </source>
</evidence>
<dbReference type="InterPro" id="IPR050765">
    <property type="entry name" value="Riboflavin_Biosynth_HTPR"/>
</dbReference>
<feature type="non-terminal residue" evidence="14">
    <location>
        <position position="309"/>
    </location>
</feature>
<comment type="similarity">
    <text evidence="5">In the C-terminal section; belongs to the HTP reductase family.</text>
</comment>
<gene>
    <name evidence="14" type="primary">ribD</name>
    <name evidence="14" type="ORF">EBV32_04315</name>
</gene>
<dbReference type="NCBIfam" id="TIGR00326">
    <property type="entry name" value="eubact_ribD"/>
    <property type="match status" value="1"/>
</dbReference>
<evidence type="ECO:0000256" key="10">
    <source>
        <dbReference type="ARBA" id="ARBA00022857"/>
    </source>
</evidence>
<keyword evidence="10" id="KW-0521">NADP</keyword>
<organism evidence="14 15">
    <name type="scientific">Candidatus Fonsibacter lacus</name>
    <dbReference type="NCBI Taxonomy" id="2576439"/>
    <lineage>
        <taxon>Bacteria</taxon>
        <taxon>Pseudomonadati</taxon>
        <taxon>Pseudomonadota</taxon>
        <taxon>Alphaproteobacteria</taxon>
        <taxon>Candidatus Pelagibacterales</taxon>
        <taxon>Candidatus Pelagibacterales incertae sedis</taxon>
        <taxon>Candidatus Fonsibacter</taxon>
    </lineage>
</organism>
<evidence type="ECO:0000256" key="2">
    <source>
        <dbReference type="ARBA" id="ARBA00004882"/>
    </source>
</evidence>
<dbReference type="AlphaFoldDB" id="A0A964UYV1"/>
<dbReference type="EC" id="1.1.1.193" evidence="7"/>